<sequence length="417" mass="47159">MTPKKVELVQSSQQFQLQVDGEPFYIKGAGLELGSIESLAKYGGNAFRTWRVANDEKTGREILDEAHRYGLMVCMGLDVARERHGFNYSDKKAVAQQLAVIKEDILALKDHPALLMWGIGNELNLRHTNPKVWDAVNQLSEMIHEFDPNHPTTTMLAGAEPDVIQLVMKRCPDLDLLSFQLYGDINKLPQYLKASQYQGAYIISEWGATGHWEVKCTDWNRPLEATSSEKASSYKSRYLDYIAADTIQCVGSFVFLWGQKQERTPTWYGVFLENGKHTEAAQVMETLWTEKSSQYDVPKISQLTLNGCSAHDNVRLTNGRKYQAKVTFEYPKDDPISFRWELMAEVEKALESDGGDFEPKPNILWCHNDLKTSDSIAFEAPDTGEYRLFVYIDDSFGGSATANMPLLVESLATEDHS</sequence>
<organism evidence="2 3">
    <name type="scientific">SAR92 clade bacterium</name>
    <dbReference type="NCBI Taxonomy" id="2315479"/>
    <lineage>
        <taxon>Bacteria</taxon>
        <taxon>Pseudomonadati</taxon>
        <taxon>Pseudomonadota</taxon>
        <taxon>Gammaproteobacteria</taxon>
        <taxon>Cellvibrionales</taxon>
        <taxon>Porticoccaceae</taxon>
        <taxon>SAR92 clade</taxon>
    </lineage>
</organism>
<dbReference type="AlphaFoldDB" id="A0A520ME96"/>
<dbReference type="GO" id="GO:0005975">
    <property type="term" value="P:carbohydrate metabolic process"/>
    <property type="evidence" value="ECO:0007669"/>
    <property type="project" value="InterPro"/>
</dbReference>
<reference evidence="2 3" key="1">
    <citation type="submission" date="2019-02" db="EMBL/GenBank/DDBJ databases">
        <title>Prokaryotic population dynamics and viral predation in marine succession experiment using metagenomics: the confinement effect.</title>
        <authorList>
            <person name="Haro-Moreno J.M."/>
            <person name="Rodriguez-Valera F."/>
            <person name="Lopez-Perez M."/>
        </authorList>
    </citation>
    <scope>NUCLEOTIDE SEQUENCE [LARGE SCALE GENOMIC DNA]</scope>
    <source>
        <strain evidence="2">MED-G170</strain>
    </source>
</reference>
<proteinExistence type="predicted"/>
<evidence type="ECO:0000259" key="1">
    <source>
        <dbReference type="Pfam" id="PF02836"/>
    </source>
</evidence>
<dbReference type="Proteomes" id="UP000315889">
    <property type="component" value="Unassembled WGS sequence"/>
</dbReference>
<dbReference type="EMBL" id="SHBP01000010">
    <property type="protein sequence ID" value="RZO19543.1"/>
    <property type="molecule type" value="Genomic_DNA"/>
</dbReference>
<dbReference type="Pfam" id="PF02836">
    <property type="entry name" value="Glyco_hydro_2_C"/>
    <property type="match status" value="1"/>
</dbReference>
<dbReference type="SUPFAM" id="SSF51445">
    <property type="entry name" value="(Trans)glycosidases"/>
    <property type="match status" value="1"/>
</dbReference>
<dbReference type="InterPro" id="IPR006103">
    <property type="entry name" value="Glyco_hydro_2_cat"/>
</dbReference>
<gene>
    <name evidence="2" type="ORF">EVB03_07430</name>
</gene>
<comment type="caution">
    <text evidence="2">The sequence shown here is derived from an EMBL/GenBank/DDBJ whole genome shotgun (WGS) entry which is preliminary data.</text>
</comment>
<name>A0A520ME96_9GAMM</name>
<accession>A0A520ME96</accession>
<dbReference type="Gene3D" id="3.20.20.80">
    <property type="entry name" value="Glycosidases"/>
    <property type="match status" value="1"/>
</dbReference>
<protein>
    <recommendedName>
        <fullName evidence="1">Glycoside hydrolase family 2 catalytic domain-containing protein</fullName>
    </recommendedName>
</protein>
<evidence type="ECO:0000313" key="3">
    <source>
        <dbReference type="Proteomes" id="UP000315889"/>
    </source>
</evidence>
<dbReference type="InterPro" id="IPR017853">
    <property type="entry name" value="GH"/>
</dbReference>
<evidence type="ECO:0000313" key="2">
    <source>
        <dbReference type="EMBL" id="RZO19543.1"/>
    </source>
</evidence>
<feature type="domain" description="Glycoside hydrolase family 2 catalytic" evidence="1">
    <location>
        <begin position="58"/>
        <end position="209"/>
    </location>
</feature>
<dbReference type="GO" id="GO:0004553">
    <property type="term" value="F:hydrolase activity, hydrolyzing O-glycosyl compounds"/>
    <property type="evidence" value="ECO:0007669"/>
    <property type="project" value="InterPro"/>
</dbReference>